<feature type="region of interest" description="Disordered" evidence="1">
    <location>
        <begin position="1"/>
        <end position="22"/>
    </location>
</feature>
<dbReference type="Proteomes" id="UP000599074">
    <property type="component" value="Unassembled WGS sequence"/>
</dbReference>
<dbReference type="Pfam" id="PF12679">
    <property type="entry name" value="ABC2_membrane_2"/>
    <property type="match status" value="1"/>
</dbReference>
<accession>A0A8J3TDR7</accession>
<protein>
    <submittedName>
        <fullName evidence="3">ABC transporter permease</fullName>
    </submittedName>
</protein>
<comment type="caution">
    <text evidence="3">The sequence shown here is derived from an EMBL/GenBank/DDBJ whole genome shotgun (WGS) entry which is preliminary data.</text>
</comment>
<dbReference type="PANTHER" id="PTHR43471">
    <property type="entry name" value="ABC TRANSPORTER PERMEASE"/>
    <property type="match status" value="1"/>
</dbReference>
<evidence type="ECO:0000256" key="1">
    <source>
        <dbReference type="SAM" id="MobiDB-lite"/>
    </source>
</evidence>
<reference evidence="3" key="1">
    <citation type="submission" date="2021-01" db="EMBL/GenBank/DDBJ databases">
        <title>Whole genome shotgun sequence of Planosporangium mesophilum NBRC 109066.</title>
        <authorList>
            <person name="Komaki H."/>
            <person name="Tamura T."/>
        </authorList>
    </citation>
    <scope>NUCLEOTIDE SEQUENCE</scope>
    <source>
        <strain evidence="3">NBRC 109066</strain>
    </source>
</reference>
<feature type="transmembrane region" description="Helical" evidence="2">
    <location>
        <begin position="77"/>
        <end position="100"/>
    </location>
</feature>
<keyword evidence="4" id="KW-1185">Reference proteome</keyword>
<organism evidence="3 4">
    <name type="scientific">Planosporangium mesophilum</name>
    <dbReference type="NCBI Taxonomy" id="689768"/>
    <lineage>
        <taxon>Bacteria</taxon>
        <taxon>Bacillati</taxon>
        <taxon>Actinomycetota</taxon>
        <taxon>Actinomycetes</taxon>
        <taxon>Micromonosporales</taxon>
        <taxon>Micromonosporaceae</taxon>
        <taxon>Planosporangium</taxon>
    </lineage>
</organism>
<keyword evidence="2" id="KW-1133">Transmembrane helix</keyword>
<keyword evidence="2" id="KW-0472">Membrane</keyword>
<dbReference type="PANTHER" id="PTHR43471:SF3">
    <property type="entry name" value="ABC TRANSPORTER PERMEASE PROTEIN NATB"/>
    <property type="match status" value="1"/>
</dbReference>
<sequence>MTGGTMTDDPTTGEHLSGGPTTGGGLVRGIALVTRHEFRVRLRTGRWRWLLGAWVAVIAVFTGLLHSALAVTETEPGIPLFGGLMLFVLALVLIISPALTAQSINGDRERGTLATLQVTRLSAAQIALGKLLAGWGVGLTALVLTVPFVGWAMLQGGVGGLRALVVMVVVALLIGVVCAVSQALSALVARSITSALLSYVTVFALTVGTLVAFGLALPLTAEKVQQSTFDGQEYTTSRVRTERVWWLLAPNPFAVLADAAPRLPRPVDPYTGQPEPVPFDPLGEVGHEVRRLRVPSTPGGPEAPVPVPETESGPVWPYGLAFDLLLGVGAGWLTVRRLRTPARTLAKGVRVA</sequence>
<feature type="transmembrane region" description="Helical" evidence="2">
    <location>
        <begin position="196"/>
        <end position="217"/>
    </location>
</feature>
<feature type="transmembrane region" description="Helical" evidence="2">
    <location>
        <begin position="49"/>
        <end position="71"/>
    </location>
</feature>
<feature type="compositionally biased region" description="Low complexity" evidence="1">
    <location>
        <begin position="1"/>
        <end position="10"/>
    </location>
</feature>
<evidence type="ECO:0000313" key="4">
    <source>
        <dbReference type="Proteomes" id="UP000599074"/>
    </source>
</evidence>
<feature type="transmembrane region" description="Helical" evidence="2">
    <location>
        <begin position="315"/>
        <end position="335"/>
    </location>
</feature>
<dbReference type="RefSeq" id="WP_203935586.1">
    <property type="nucleotide sequence ID" value="NZ_BOON01000023.1"/>
</dbReference>
<evidence type="ECO:0000313" key="3">
    <source>
        <dbReference type="EMBL" id="GII22949.1"/>
    </source>
</evidence>
<dbReference type="EMBL" id="BOON01000023">
    <property type="protein sequence ID" value="GII22949.1"/>
    <property type="molecule type" value="Genomic_DNA"/>
</dbReference>
<keyword evidence="2" id="KW-0812">Transmembrane</keyword>
<feature type="transmembrane region" description="Helical" evidence="2">
    <location>
        <begin position="160"/>
        <end position="184"/>
    </location>
</feature>
<proteinExistence type="predicted"/>
<name>A0A8J3TDR7_9ACTN</name>
<dbReference type="GO" id="GO:0140359">
    <property type="term" value="F:ABC-type transporter activity"/>
    <property type="evidence" value="ECO:0007669"/>
    <property type="project" value="InterPro"/>
</dbReference>
<evidence type="ECO:0000256" key="2">
    <source>
        <dbReference type="SAM" id="Phobius"/>
    </source>
</evidence>
<dbReference type="GO" id="GO:0005886">
    <property type="term" value="C:plasma membrane"/>
    <property type="evidence" value="ECO:0007669"/>
    <property type="project" value="UniProtKB-SubCell"/>
</dbReference>
<gene>
    <name evidence="3" type="ORF">Pme01_25460</name>
</gene>
<feature type="transmembrane region" description="Helical" evidence="2">
    <location>
        <begin position="131"/>
        <end position="154"/>
    </location>
</feature>
<dbReference type="AlphaFoldDB" id="A0A8J3TDR7"/>